<dbReference type="EMBL" id="MU394281">
    <property type="protein sequence ID" value="KAI6093303.1"/>
    <property type="molecule type" value="Genomic_DNA"/>
</dbReference>
<proteinExistence type="predicted"/>
<sequence>MGTRNLICVRINRQWVVAKYCQWDGYATGQGVYIFDFLHNEDNIARLRAGLPHIYEPTEEEVNMMNEAIKAEDARVDALGHTDMCNYLALHMSEDHRRCFVGANKTLEELGQLELERLMVLCNQSKILFPSLDRGTGGEVLELIANADADHKLPIQSELEFATDWLSCEWAYIVDMDEEQLKIFGCMERCYEGHPFEDVGGDGVEVPRLLATFSFAELQSLDKEKFKERAEDIERSLTHVKEEHYRVVEERLNKVGIVRVRDNFGANEGDTSECDTGMEDASEGDEIDNDANEEDVMGDDTSVDGSSGDEASGQIVNGHGVDANVSQMDQLHLD</sequence>
<comment type="caution">
    <text evidence="1">The sequence shown here is derived from an EMBL/GenBank/DDBJ whole genome shotgun (WGS) entry which is preliminary data.</text>
</comment>
<keyword evidence="2" id="KW-1185">Reference proteome</keyword>
<dbReference type="Proteomes" id="UP001497680">
    <property type="component" value="Unassembled WGS sequence"/>
</dbReference>
<protein>
    <submittedName>
        <fullName evidence="1">Uncharacterized protein</fullName>
    </submittedName>
</protein>
<name>A0ACC0DL22_9PEZI</name>
<organism evidence="1 2">
    <name type="scientific">Hypoxylon rubiginosum</name>
    <dbReference type="NCBI Taxonomy" id="110542"/>
    <lineage>
        <taxon>Eukaryota</taxon>
        <taxon>Fungi</taxon>
        <taxon>Dikarya</taxon>
        <taxon>Ascomycota</taxon>
        <taxon>Pezizomycotina</taxon>
        <taxon>Sordariomycetes</taxon>
        <taxon>Xylariomycetidae</taxon>
        <taxon>Xylariales</taxon>
        <taxon>Hypoxylaceae</taxon>
        <taxon>Hypoxylon</taxon>
    </lineage>
</organism>
<reference evidence="1 2" key="1">
    <citation type="journal article" date="2022" name="New Phytol.">
        <title>Ecological generalism drives hyperdiversity of secondary metabolite gene clusters in xylarialean endophytes.</title>
        <authorList>
            <person name="Franco M.E.E."/>
            <person name="Wisecaver J.H."/>
            <person name="Arnold A.E."/>
            <person name="Ju Y.M."/>
            <person name="Slot J.C."/>
            <person name="Ahrendt S."/>
            <person name="Moore L.P."/>
            <person name="Eastman K.E."/>
            <person name="Scott K."/>
            <person name="Konkel Z."/>
            <person name="Mondo S.J."/>
            <person name="Kuo A."/>
            <person name="Hayes R.D."/>
            <person name="Haridas S."/>
            <person name="Andreopoulos B."/>
            <person name="Riley R."/>
            <person name="LaButti K."/>
            <person name="Pangilinan J."/>
            <person name="Lipzen A."/>
            <person name="Amirebrahimi M."/>
            <person name="Yan J."/>
            <person name="Adam C."/>
            <person name="Keymanesh K."/>
            <person name="Ng V."/>
            <person name="Louie K."/>
            <person name="Northen T."/>
            <person name="Drula E."/>
            <person name="Henrissat B."/>
            <person name="Hsieh H.M."/>
            <person name="Youens-Clark K."/>
            <person name="Lutzoni F."/>
            <person name="Miadlikowska J."/>
            <person name="Eastwood D.C."/>
            <person name="Hamelin R.C."/>
            <person name="Grigoriev I.V."/>
            <person name="U'Ren J.M."/>
        </authorList>
    </citation>
    <scope>NUCLEOTIDE SEQUENCE [LARGE SCALE GENOMIC DNA]</scope>
    <source>
        <strain evidence="1 2">ER1909</strain>
    </source>
</reference>
<accession>A0ACC0DL22</accession>
<evidence type="ECO:0000313" key="1">
    <source>
        <dbReference type="EMBL" id="KAI6093303.1"/>
    </source>
</evidence>
<gene>
    <name evidence="1" type="ORF">F4821DRAFT_222625</name>
</gene>
<evidence type="ECO:0000313" key="2">
    <source>
        <dbReference type="Proteomes" id="UP001497680"/>
    </source>
</evidence>